<reference evidence="1 2" key="1">
    <citation type="submission" date="2017-11" db="EMBL/GenBank/DDBJ databases">
        <title>Draft genome sequence of environmental isolate Aeromonas cavernicola sp. nov. MDC 2508.</title>
        <authorList>
            <person name="Colston S.M."/>
            <person name="Navarro A."/>
            <person name="Martinez-Murcia A.J."/>
            <person name="Graf J."/>
        </authorList>
    </citation>
    <scope>NUCLEOTIDE SEQUENCE [LARGE SCALE GENOMIC DNA]</scope>
    <source>
        <strain evidence="1 2">MDC 2508</strain>
    </source>
</reference>
<dbReference type="Proteomes" id="UP000235861">
    <property type="component" value="Unassembled WGS sequence"/>
</dbReference>
<accession>A0A2H9U9J4</accession>
<evidence type="ECO:0000313" key="1">
    <source>
        <dbReference type="EMBL" id="PJG60706.1"/>
    </source>
</evidence>
<organism evidence="1 2">
    <name type="scientific">Aeromonas cavernicola</name>
    <dbReference type="NCBI Taxonomy" id="1006623"/>
    <lineage>
        <taxon>Bacteria</taxon>
        <taxon>Pseudomonadati</taxon>
        <taxon>Pseudomonadota</taxon>
        <taxon>Gammaproteobacteria</taxon>
        <taxon>Aeromonadales</taxon>
        <taxon>Aeromonadaceae</taxon>
        <taxon>Aeromonas</taxon>
    </lineage>
</organism>
<sequence length="196" mass="22953">MKKLLLVMGILLGIGGSSLYIWMKPQTDDPYFFLSPKSLRRSEPILIPIALHEKGASVDYVFWLTPLPQEKLLYLFPTSEPLTGISLEMKNSNYEGNKISFHNIFGNDSNPKIKDKTPIFNIELYKINNDLSESIIKKEIKRFDSSDAYINSFLFHLEKKQGYGQYRFKMTVLWDRPEINHDDLKFFIEISPRFYK</sequence>
<evidence type="ECO:0000313" key="2">
    <source>
        <dbReference type="Proteomes" id="UP000235861"/>
    </source>
</evidence>
<proteinExistence type="predicted"/>
<comment type="caution">
    <text evidence="1">The sequence shown here is derived from an EMBL/GenBank/DDBJ whole genome shotgun (WGS) entry which is preliminary data.</text>
</comment>
<gene>
    <name evidence="1" type="ORF">CUC53_00505</name>
</gene>
<name>A0A2H9U9J4_9GAMM</name>
<dbReference type="AlphaFoldDB" id="A0A2H9U9J4"/>
<dbReference type="EMBL" id="PGGC01000004">
    <property type="protein sequence ID" value="PJG60706.1"/>
    <property type="molecule type" value="Genomic_DNA"/>
</dbReference>
<protein>
    <submittedName>
        <fullName evidence="1">Uncharacterized protein</fullName>
    </submittedName>
</protein>
<keyword evidence="2" id="KW-1185">Reference proteome</keyword>